<evidence type="ECO:0000259" key="1">
    <source>
        <dbReference type="Pfam" id="PF08241"/>
    </source>
</evidence>
<dbReference type="Proteomes" id="UP000730618">
    <property type="component" value="Unassembled WGS sequence"/>
</dbReference>
<dbReference type="PANTHER" id="PTHR45036:SF1">
    <property type="entry name" value="METHYLTRANSFERASE LIKE 7A"/>
    <property type="match status" value="1"/>
</dbReference>
<keyword evidence="2" id="KW-0808">Transferase</keyword>
<accession>A0ABM8VJK1</accession>
<gene>
    <name evidence="2" type="primary">COQ5_5</name>
    <name evidence="2" type="ORF">PAECIP111802_03558</name>
</gene>
<dbReference type="InterPro" id="IPR013216">
    <property type="entry name" value="Methyltransf_11"/>
</dbReference>
<protein>
    <submittedName>
        <fullName evidence="2">2-methoxy-6-polyprenyl-1,4-benzoquinol methylase, mitochondrial</fullName>
        <ecNumber evidence="2">2.1.1.163</ecNumber>
    </submittedName>
</protein>
<evidence type="ECO:0000313" key="2">
    <source>
        <dbReference type="EMBL" id="CAG7645604.1"/>
    </source>
</evidence>
<reference evidence="2 3" key="1">
    <citation type="submission" date="2021-06" db="EMBL/GenBank/DDBJ databases">
        <authorList>
            <person name="Criscuolo A."/>
        </authorList>
    </citation>
    <scope>NUCLEOTIDE SEQUENCE [LARGE SCALE GENOMIC DNA]</scope>
    <source>
        <strain evidence="3">CIP 111802</strain>
    </source>
</reference>
<dbReference type="InterPro" id="IPR052356">
    <property type="entry name" value="Thiol_S-MT"/>
</dbReference>
<proteinExistence type="predicted"/>
<dbReference type="EMBL" id="CAJVCE010000009">
    <property type="protein sequence ID" value="CAG7645604.1"/>
    <property type="molecule type" value="Genomic_DNA"/>
</dbReference>
<organism evidence="2 3">
    <name type="scientific">Paenibacillus allorhizosphaerae</name>
    <dbReference type="NCBI Taxonomy" id="2849866"/>
    <lineage>
        <taxon>Bacteria</taxon>
        <taxon>Bacillati</taxon>
        <taxon>Bacillota</taxon>
        <taxon>Bacilli</taxon>
        <taxon>Bacillales</taxon>
        <taxon>Paenibacillaceae</taxon>
        <taxon>Paenibacillus</taxon>
    </lineage>
</organism>
<dbReference type="Pfam" id="PF08241">
    <property type="entry name" value="Methyltransf_11"/>
    <property type="match status" value="1"/>
</dbReference>
<evidence type="ECO:0000313" key="3">
    <source>
        <dbReference type="Proteomes" id="UP000730618"/>
    </source>
</evidence>
<dbReference type="RefSeq" id="WP_230415065.1">
    <property type="nucleotide sequence ID" value="NZ_CAJVCE010000009.1"/>
</dbReference>
<dbReference type="PANTHER" id="PTHR45036">
    <property type="entry name" value="METHYLTRANSFERASE LIKE 7B"/>
    <property type="match status" value="1"/>
</dbReference>
<name>A0ABM8VJK1_9BACL</name>
<dbReference type="EC" id="2.1.1.163" evidence="2"/>
<comment type="caution">
    <text evidence="2">The sequence shown here is derived from an EMBL/GenBank/DDBJ whole genome shotgun (WGS) entry which is preliminary data.</text>
</comment>
<feature type="domain" description="Methyltransferase type 11" evidence="1">
    <location>
        <begin position="40"/>
        <end position="132"/>
    </location>
</feature>
<keyword evidence="2" id="KW-0489">Methyltransferase</keyword>
<sequence length="200" mass="22643">MTAMSRWFHRYYDRLMEPLERRRFLTIRTSLLSCAKGEVLEIGSGTGINFPLYRDVHVTAVEPSALMREQSTARVRQASVPITVIPGTAERLPFEPDVFDTVVGTLVLCTVPDAVQAVREMKRVCRPGGTLLLFEHVRLDHPVWGRLQDALTPAWKRLCDGCHLNRDTMRLLRSEGLDIVKTQSCMGHIFIAVEAVKRAD</sequence>
<keyword evidence="3" id="KW-1185">Reference proteome</keyword>
<dbReference type="CDD" id="cd02440">
    <property type="entry name" value="AdoMet_MTases"/>
    <property type="match status" value="1"/>
</dbReference>
<dbReference type="GO" id="GO:0032259">
    <property type="term" value="P:methylation"/>
    <property type="evidence" value="ECO:0007669"/>
    <property type="project" value="UniProtKB-KW"/>
</dbReference>
<dbReference type="GO" id="GO:0043770">
    <property type="term" value="F:demethylmenaquinone methyltransferase activity"/>
    <property type="evidence" value="ECO:0007669"/>
    <property type="project" value="UniProtKB-EC"/>
</dbReference>